<dbReference type="OrthoDB" id="5430904at2759"/>
<feature type="compositionally biased region" description="Gly residues" evidence="1">
    <location>
        <begin position="202"/>
        <end position="220"/>
    </location>
</feature>
<dbReference type="HOGENOM" id="CLU_071630_0_0_1"/>
<dbReference type="EMBL" id="AQGS01000057">
    <property type="protein sequence ID" value="EPS44189.1"/>
    <property type="molecule type" value="Genomic_DNA"/>
</dbReference>
<comment type="caution">
    <text evidence="3">The sequence shown here is derived from an EMBL/GenBank/DDBJ whole genome shotgun (WGS) entry which is preliminary data.</text>
</comment>
<feature type="compositionally biased region" description="Low complexity" evidence="1">
    <location>
        <begin position="221"/>
        <end position="232"/>
    </location>
</feature>
<evidence type="ECO:0000313" key="4">
    <source>
        <dbReference type="Proteomes" id="UP000015100"/>
    </source>
</evidence>
<evidence type="ECO:0000256" key="2">
    <source>
        <dbReference type="SAM" id="SignalP"/>
    </source>
</evidence>
<evidence type="ECO:0000313" key="3">
    <source>
        <dbReference type="EMBL" id="EPS44189.1"/>
    </source>
</evidence>
<sequence length="335" mass="33005">MAGFKKLLSVAAPLFLLSGVTAQQGTTDANPVVVVTGTGATTNVVVIAMPFTTVVDGTTQIITSQVTSTLPVPSQIGSAISSVQGSLSSAGASVSSALGSLSSAAGSLSSAAASASSDAAAAISGTTLITATLTDVMVTTGTESLFVVSTGTTIVSGSETSIIPDVTISTVESVFTSTISSEVTTTFLTTTGIIGNATLTGGTSGGPTGTETNGNGGTTTGTGSTTTTSSPGAAANVKVPVEMGGLVMAILKLTTMSSHNNTQQAVAGDDDDFGPSIIISPPSPTLSPATINEPSQNPPNKILAATPLPSRPYPFEDAGVLAINSISIYDRDHRE</sequence>
<reference evidence="4" key="2">
    <citation type="submission" date="2013-04" db="EMBL/GenBank/DDBJ databases">
        <title>Genomic mechanisms accounting for the adaptation to parasitism in nematode-trapping fungi.</title>
        <authorList>
            <person name="Ahren D.G."/>
        </authorList>
    </citation>
    <scope>NUCLEOTIDE SEQUENCE [LARGE SCALE GENOMIC DNA]</scope>
    <source>
        <strain evidence="4">CBS 200.50</strain>
    </source>
</reference>
<feature type="region of interest" description="Disordered" evidence="1">
    <location>
        <begin position="263"/>
        <end position="285"/>
    </location>
</feature>
<name>S8AMT6_DACHA</name>
<feature type="signal peptide" evidence="2">
    <location>
        <begin position="1"/>
        <end position="22"/>
    </location>
</feature>
<feature type="chain" id="PRO_5004548635" evidence="2">
    <location>
        <begin position="23"/>
        <end position="335"/>
    </location>
</feature>
<feature type="compositionally biased region" description="Low complexity" evidence="1">
    <location>
        <begin position="275"/>
        <end position="285"/>
    </location>
</feature>
<reference evidence="3 4" key="1">
    <citation type="journal article" date="2013" name="PLoS Genet.">
        <title>Genomic mechanisms accounting for the adaptation to parasitism in nematode-trapping fungi.</title>
        <authorList>
            <person name="Meerupati T."/>
            <person name="Andersson K.M."/>
            <person name="Friman E."/>
            <person name="Kumar D."/>
            <person name="Tunlid A."/>
            <person name="Ahren D."/>
        </authorList>
    </citation>
    <scope>NUCLEOTIDE SEQUENCE [LARGE SCALE GENOMIC DNA]</scope>
    <source>
        <strain evidence="3 4">CBS 200.50</strain>
    </source>
</reference>
<accession>S8AMT6</accession>
<proteinExistence type="predicted"/>
<protein>
    <submittedName>
        <fullName evidence="3">Uncharacterized protein</fullName>
    </submittedName>
</protein>
<feature type="region of interest" description="Disordered" evidence="1">
    <location>
        <begin position="198"/>
        <end position="236"/>
    </location>
</feature>
<dbReference type="AlphaFoldDB" id="S8AMT6"/>
<keyword evidence="2" id="KW-0732">Signal</keyword>
<dbReference type="OMA" id="YPFEDAG"/>
<keyword evidence="4" id="KW-1185">Reference proteome</keyword>
<evidence type="ECO:0000256" key="1">
    <source>
        <dbReference type="SAM" id="MobiDB-lite"/>
    </source>
</evidence>
<dbReference type="Proteomes" id="UP000015100">
    <property type="component" value="Unassembled WGS sequence"/>
</dbReference>
<gene>
    <name evidence="3" type="ORF">H072_1848</name>
</gene>
<organism evidence="3 4">
    <name type="scientific">Dactylellina haptotyla (strain CBS 200.50)</name>
    <name type="common">Nematode-trapping fungus</name>
    <name type="synonym">Monacrosporium haptotylum</name>
    <dbReference type="NCBI Taxonomy" id="1284197"/>
    <lineage>
        <taxon>Eukaryota</taxon>
        <taxon>Fungi</taxon>
        <taxon>Dikarya</taxon>
        <taxon>Ascomycota</taxon>
        <taxon>Pezizomycotina</taxon>
        <taxon>Orbiliomycetes</taxon>
        <taxon>Orbiliales</taxon>
        <taxon>Orbiliaceae</taxon>
        <taxon>Dactylellina</taxon>
    </lineage>
</organism>